<evidence type="ECO:0000259" key="1">
    <source>
        <dbReference type="Pfam" id="PF25908"/>
    </source>
</evidence>
<organism evidence="2 3">
    <name type="scientific">Nelumbo nucifera</name>
    <name type="common">Sacred lotus</name>
    <dbReference type="NCBI Taxonomy" id="4432"/>
    <lineage>
        <taxon>Eukaryota</taxon>
        <taxon>Viridiplantae</taxon>
        <taxon>Streptophyta</taxon>
        <taxon>Embryophyta</taxon>
        <taxon>Tracheophyta</taxon>
        <taxon>Spermatophyta</taxon>
        <taxon>Magnoliopsida</taxon>
        <taxon>Proteales</taxon>
        <taxon>Nelumbonaceae</taxon>
        <taxon>Nelumbo</taxon>
    </lineage>
</organism>
<accession>A0A822Z9L2</accession>
<keyword evidence="3" id="KW-1185">Reference proteome</keyword>
<gene>
    <name evidence="2" type="ORF">HUJ06_015880</name>
</gene>
<comment type="caution">
    <text evidence="2">The sequence shown here is derived from an EMBL/GenBank/DDBJ whole genome shotgun (WGS) entry which is preliminary data.</text>
</comment>
<dbReference type="SUPFAM" id="SSF53098">
    <property type="entry name" value="Ribonuclease H-like"/>
    <property type="match status" value="1"/>
</dbReference>
<dbReference type="PANTHER" id="PTHR32166:SF24">
    <property type="entry name" value="F16P17.2 PROTEIN"/>
    <property type="match status" value="1"/>
</dbReference>
<evidence type="ECO:0000313" key="2">
    <source>
        <dbReference type="EMBL" id="DAD41557.1"/>
    </source>
</evidence>
<reference evidence="2 3" key="1">
    <citation type="journal article" date="2020" name="Mol. Biol. Evol.">
        <title>Distinct Expression and Methylation Patterns for Genes with Different Fates following a Single Whole-Genome Duplication in Flowering Plants.</title>
        <authorList>
            <person name="Shi T."/>
            <person name="Rahmani R.S."/>
            <person name="Gugger P.F."/>
            <person name="Wang M."/>
            <person name="Li H."/>
            <person name="Zhang Y."/>
            <person name="Li Z."/>
            <person name="Wang Q."/>
            <person name="Van de Peer Y."/>
            <person name="Marchal K."/>
            <person name="Chen J."/>
        </authorList>
    </citation>
    <scope>NUCLEOTIDE SEQUENCE [LARGE SCALE GENOMIC DNA]</scope>
    <source>
        <tissue evidence="2">Leaf</tissue>
    </source>
</reference>
<dbReference type="AlphaFoldDB" id="A0A822Z9L2"/>
<dbReference type="PANTHER" id="PTHR32166">
    <property type="entry name" value="OSJNBA0013A04.12 PROTEIN"/>
    <property type="match status" value="1"/>
</dbReference>
<dbReference type="EMBL" id="DUZY01000005">
    <property type="protein sequence ID" value="DAD41557.1"/>
    <property type="molecule type" value="Genomic_DNA"/>
</dbReference>
<dbReference type="Proteomes" id="UP000607653">
    <property type="component" value="Unassembled WGS sequence"/>
</dbReference>
<dbReference type="InterPro" id="IPR058269">
    <property type="entry name" value="DUF7963"/>
</dbReference>
<dbReference type="InterPro" id="IPR012337">
    <property type="entry name" value="RNaseH-like_sf"/>
</dbReference>
<evidence type="ECO:0000313" key="3">
    <source>
        <dbReference type="Proteomes" id="UP000607653"/>
    </source>
</evidence>
<name>A0A822Z9L2_NELNU</name>
<sequence length="673" mass="76774">MAAACHAQEDDMFSRSLQKRYHGLLTVRTRAIRGKGAWYWFHLEPILLQNQTTGTAKALKLRCGLCNALFSASNPSRTATEHLKRGTCPKFRNPETNSSAIFPKFRKHSLMALPEPPPPISMILAPSSIDPILSIPPNRPQLTQAQVDTAFRLLSDWFYESCGFISFSTPDHPKFRAFLHHLGLPQVNARYIFGRNLDTKYAEAKLEFEEKLQDAMFFQLSTNGWKKEYRRNNYADESTSVNVTLNLPNGSSLFHKVLFIGTCNPSSDHILELVQSTIKEISGGDMFRCAGIIADIGNVNCKALQDLELCHHWMVNLTCQSKAFHKLLKDFFKKLPIFISTASFCMKLANIFKSNNFTAIDLFLPHHQSGSSESMSTALSAIESVSTLSHLLSQTFTEEAIVKESLNREILDVIQDSKFWDDLNSVIVLIKLIKTAVQEIEEDKPHLGRYLPLWKELKSRIKDWCNSFNIEEKSVMDLVHRRFSKNYHQAWAASYVLDPLYLVEDSSGRYLPPFMFLSSEQEKDVVKIITRMTPEEDAHIALMELMKWRTQGLNTAYAQAVQAKERDPVTGKVKVVNPHGSRLVWETCLSEFNVLKKVAVRLIFLQATTGVSNRTESTLSWFCSKSRSKNIIGRSQKMLFLSSRRRLKRKEFKDEQGNDSEMFACKKEESLSE</sequence>
<proteinExistence type="predicted"/>
<feature type="domain" description="DUF7963" evidence="1">
    <location>
        <begin position="8"/>
        <end position="91"/>
    </location>
</feature>
<dbReference type="Pfam" id="PF25908">
    <property type="entry name" value="DUF7963"/>
    <property type="match status" value="1"/>
</dbReference>
<protein>
    <recommendedName>
        <fullName evidence="1">DUF7963 domain-containing protein</fullName>
    </recommendedName>
</protein>